<dbReference type="InterPro" id="IPR000719">
    <property type="entry name" value="Prot_kinase_dom"/>
</dbReference>
<dbReference type="GO" id="GO:0009931">
    <property type="term" value="F:calcium-dependent protein serine/threonine kinase activity"/>
    <property type="evidence" value="ECO:0000318"/>
    <property type="project" value="GO_Central"/>
</dbReference>
<dbReference type="CDD" id="cd05117">
    <property type="entry name" value="STKc_CAMK"/>
    <property type="match status" value="1"/>
</dbReference>
<dbReference type="GO" id="GO:0016020">
    <property type="term" value="C:membrane"/>
    <property type="evidence" value="ECO:0007669"/>
    <property type="project" value="UniProtKB-SubCell"/>
</dbReference>
<dbReference type="EMBL" id="CM004391">
    <property type="protein sequence ID" value="OAY48957.2"/>
    <property type="molecule type" value="Genomic_DNA"/>
</dbReference>
<reference evidence="17" key="1">
    <citation type="journal article" date="2016" name="Nat. Biotechnol.">
        <title>Sequencing wild and cultivated cassava and related species reveals extensive interspecific hybridization and genetic diversity.</title>
        <authorList>
            <person name="Bredeson J.V."/>
            <person name="Lyons J.B."/>
            <person name="Prochnik S.E."/>
            <person name="Wu G.A."/>
            <person name="Ha C.M."/>
            <person name="Edsinger-Gonzales E."/>
            <person name="Grimwood J."/>
            <person name="Schmutz J."/>
            <person name="Rabbi I.Y."/>
            <person name="Egesi C."/>
            <person name="Nauluvula P."/>
            <person name="Lebot V."/>
            <person name="Ndunguru J."/>
            <person name="Mkamilo G."/>
            <person name="Bart R.S."/>
            <person name="Setter T.L."/>
            <person name="Gleadow R.M."/>
            <person name="Kulakow P."/>
            <person name="Ferguson M.E."/>
            <person name="Rounsley S."/>
            <person name="Rokhsar D.S."/>
        </authorList>
    </citation>
    <scope>NUCLEOTIDE SEQUENCE [LARGE SCALE GENOMIC DNA]</scope>
    <source>
        <strain evidence="17">cv. AM560-2</strain>
    </source>
</reference>
<evidence type="ECO:0000256" key="10">
    <source>
        <dbReference type="ARBA" id="ARBA00022777"/>
    </source>
</evidence>
<keyword evidence="6" id="KW-0808">Transferase</keyword>
<keyword evidence="9 15" id="KW-0547">Nucleotide-binding</keyword>
<evidence type="ECO:0000256" key="11">
    <source>
        <dbReference type="ARBA" id="ARBA00022840"/>
    </source>
</evidence>
<gene>
    <name evidence="16" type="ORF">MANES_05G005340v8</name>
</gene>
<dbReference type="SMART" id="SM00220">
    <property type="entry name" value="S_TKc"/>
    <property type="match status" value="1"/>
</dbReference>
<dbReference type="FunFam" id="1.10.510.10:FF:001294">
    <property type="entry name" value="CDPK-related kinase 3"/>
    <property type="match status" value="1"/>
</dbReference>
<keyword evidence="7" id="KW-0519">Myristate</keyword>
<dbReference type="InterPro" id="IPR011992">
    <property type="entry name" value="EF-hand-dom_pair"/>
</dbReference>
<keyword evidence="8" id="KW-0677">Repeat</keyword>
<dbReference type="Gene3D" id="1.10.238.10">
    <property type="entry name" value="EF-hand"/>
    <property type="match status" value="2"/>
</dbReference>
<comment type="catalytic activity">
    <reaction evidence="14">
        <text>L-seryl-[protein] + ATP = O-phospho-L-seryl-[protein] + ADP + H(+)</text>
        <dbReference type="Rhea" id="RHEA:17989"/>
        <dbReference type="Rhea" id="RHEA-COMP:9863"/>
        <dbReference type="Rhea" id="RHEA-COMP:11604"/>
        <dbReference type="ChEBI" id="CHEBI:15378"/>
        <dbReference type="ChEBI" id="CHEBI:29999"/>
        <dbReference type="ChEBI" id="CHEBI:30616"/>
        <dbReference type="ChEBI" id="CHEBI:83421"/>
        <dbReference type="ChEBI" id="CHEBI:456216"/>
        <dbReference type="EC" id="2.7.11.1"/>
    </reaction>
</comment>
<evidence type="ECO:0000256" key="6">
    <source>
        <dbReference type="ARBA" id="ARBA00022679"/>
    </source>
</evidence>
<dbReference type="SUPFAM" id="SSF47473">
    <property type="entry name" value="EF-hand"/>
    <property type="match status" value="1"/>
</dbReference>
<dbReference type="FunFam" id="3.30.200.20:FF:000101">
    <property type="entry name" value="CDPK-related kinase 1"/>
    <property type="match status" value="1"/>
</dbReference>
<evidence type="ECO:0000256" key="7">
    <source>
        <dbReference type="ARBA" id="ARBA00022707"/>
    </source>
</evidence>
<dbReference type="GO" id="GO:0004683">
    <property type="term" value="F:calcium/calmodulin-dependent protein kinase activity"/>
    <property type="evidence" value="ECO:0000318"/>
    <property type="project" value="GO_Central"/>
</dbReference>
<keyword evidence="12" id="KW-0449">Lipoprotein</keyword>
<dbReference type="PROSITE" id="PS50011">
    <property type="entry name" value="PROTEIN_KINASE_DOM"/>
    <property type="match status" value="1"/>
</dbReference>
<evidence type="ECO:0000256" key="2">
    <source>
        <dbReference type="ARBA" id="ARBA00005354"/>
    </source>
</evidence>
<dbReference type="GO" id="GO:0005737">
    <property type="term" value="C:cytoplasm"/>
    <property type="evidence" value="ECO:0000318"/>
    <property type="project" value="GO_Central"/>
</dbReference>
<comment type="caution">
    <text evidence="16">The sequence shown here is derived from an EMBL/GenBank/DDBJ whole genome shotgun (WGS) entry which is preliminary data.</text>
</comment>
<evidence type="ECO:0000256" key="1">
    <source>
        <dbReference type="ARBA" id="ARBA00004423"/>
    </source>
</evidence>
<dbReference type="InterPro" id="IPR050205">
    <property type="entry name" value="CDPK_Ser/Thr_kinases"/>
</dbReference>
<keyword evidence="5" id="KW-0597">Phosphoprotein</keyword>
<evidence type="ECO:0000256" key="9">
    <source>
        <dbReference type="ARBA" id="ARBA00022741"/>
    </source>
</evidence>
<organism evidence="16 17">
    <name type="scientific">Manihot esculenta</name>
    <name type="common">Cassava</name>
    <name type="synonym">Jatropha manihot</name>
    <dbReference type="NCBI Taxonomy" id="3983"/>
    <lineage>
        <taxon>Eukaryota</taxon>
        <taxon>Viridiplantae</taxon>
        <taxon>Streptophyta</taxon>
        <taxon>Embryophyta</taxon>
        <taxon>Tracheophyta</taxon>
        <taxon>Spermatophyta</taxon>
        <taxon>Magnoliopsida</taxon>
        <taxon>eudicotyledons</taxon>
        <taxon>Gunneridae</taxon>
        <taxon>Pentapetalae</taxon>
        <taxon>rosids</taxon>
        <taxon>fabids</taxon>
        <taxon>Malpighiales</taxon>
        <taxon>Euphorbiaceae</taxon>
        <taxon>Crotonoideae</taxon>
        <taxon>Manihoteae</taxon>
        <taxon>Manihot</taxon>
    </lineage>
</organism>
<protein>
    <recommendedName>
        <fullName evidence="3">non-specific serine/threonine protein kinase</fullName>
        <ecNumber evidence="3">2.7.11.1</ecNumber>
    </recommendedName>
</protein>
<evidence type="ECO:0000313" key="16">
    <source>
        <dbReference type="EMBL" id="OAY48957.2"/>
    </source>
</evidence>
<dbReference type="InterPro" id="IPR008271">
    <property type="entry name" value="Ser/Thr_kinase_AS"/>
</dbReference>
<evidence type="ECO:0000256" key="4">
    <source>
        <dbReference type="ARBA" id="ARBA00022527"/>
    </source>
</evidence>
<sequence length="417" mass="46802">MLCDFAAVASATHLPLFRILSQDNNPSFSQINQSLCSSILGRGMKHNLSSDMTIAPVVGYRFHPTDYELVNHFLKRKIFGCDDNDSTITEIKVCDFEPWDLPDMVDTGSEDQVWYFFCPRDYKYSRSRRSNRTTRAGFWKPTGKPRKVKDKRTKEEIGTKRSLVFHVKDHPKPKRTKWIMHEYEFIVSNSTMAIQGNFLLCKLKAKPDEKINNGDCDLEIQNLNETKTNSSCDECEPSIHVGSDFGNLNESTTMSTYDKVEQNELIAFDFETGYVTTDSAGDEGESHYYLGFDQEDQNPNEMAAMSTYVNGKLICPITWDISACKEGERSIPSDILISSTAADVDNNAAEATQSEADLQAYFNMLEEEVLELKNVENFTSAFFSPMSPDGSSSKSTYSGFGSSEQTGVASEIGCPCP</sequence>
<evidence type="ECO:0000256" key="13">
    <source>
        <dbReference type="ARBA" id="ARBA00047899"/>
    </source>
</evidence>
<dbReference type="Gene3D" id="3.30.200.20">
    <property type="entry name" value="Phosphorylase Kinase, domain 1"/>
    <property type="match status" value="1"/>
</dbReference>
<comment type="catalytic activity">
    <reaction evidence="13">
        <text>L-threonyl-[protein] + ATP = O-phospho-L-threonyl-[protein] + ADP + H(+)</text>
        <dbReference type="Rhea" id="RHEA:46608"/>
        <dbReference type="Rhea" id="RHEA-COMP:11060"/>
        <dbReference type="Rhea" id="RHEA-COMP:11605"/>
        <dbReference type="ChEBI" id="CHEBI:15378"/>
        <dbReference type="ChEBI" id="CHEBI:30013"/>
        <dbReference type="ChEBI" id="CHEBI:30616"/>
        <dbReference type="ChEBI" id="CHEBI:61977"/>
        <dbReference type="ChEBI" id="CHEBI:456216"/>
        <dbReference type="EC" id="2.7.11.1"/>
    </reaction>
</comment>
<comment type="similarity">
    <text evidence="2">Belongs to the protein kinase superfamily. CAMK Ser/Thr protein kinase family. CaMK subfamily.</text>
</comment>
<name>A0A2C9VTW3_MANES</name>
<dbReference type="InterPro" id="IPR017441">
    <property type="entry name" value="Protein_kinase_ATP_BS"/>
</dbReference>
<keyword evidence="4" id="KW-0723">Serine/threonine-protein kinase</keyword>
<dbReference type="AlphaFoldDB" id="A0A2C9VTW3"/>
<accession>A0A2C9VTW3</accession>
<dbReference type="GO" id="GO:0005524">
    <property type="term" value="F:ATP binding"/>
    <property type="evidence" value="ECO:0007669"/>
    <property type="project" value="UniProtKB-UniRule"/>
</dbReference>
<dbReference type="EC" id="2.7.11.1" evidence="3"/>
<dbReference type="Gene3D" id="1.10.510.10">
    <property type="entry name" value="Transferase(Phosphotransferase) domain 1"/>
    <property type="match status" value="1"/>
</dbReference>
<evidence type="ECO:0000313" key="17">
    <source>
        <dbReference type="Proteomes" id="UP000091857"/>
    </source>
</evidence>
<dbReference type="InterPro" id="IPR011009">
    <property type="entry name" value="Kinase-like_dom_sf"/>
</dbReference>
<keyword evidence="17" id="KW-1185">Reference proteome</keyword>
<dbReference type="PROSITE" id="PS00107">
    <property type="entry name" value="PROTEIN_KINASE_ATP"/>
    <property type="match status" value="1"/>
</dbReference>
<keyword evidence="11 15" id="KW-0067">ATP-binding</keyword>
<dbReference type="PANTHER" id="PTHR24349">
    <property type="entry name" value="SERINE/THREONINE-PROTEIN KINASE"/>
    <property type="match status" value="1"/>
</dbReference>
<proteinExistence type="inferred from homology"/>
<dbReference type="STRING" id="3983.A0A2C9VTW3"/>
<dbReference type="GO" id="GO:0005634">
    <property type="term" value="C:nucleus"/>
    <property type="evidence" value="ECO:0000318"/>
    <property type="project" value="GO_Central"/>
</dbReference>
<dbReference type="PROSITE" id="PS00108">
    <property type="entry name" value="PROTEIN_KINASE_ST"/>
    <property type="match status" value="1"/>
</dbReference>
<dbReference type="GO" id="GO:0005516">
    <property type="term" value="F:calmodulin binding"/>
    <property type="evidence" value="ECO:0000318"/>
    <property type="project" value="GO_Central"/>
</dbReference>
<dbReference type="FunFam" id="1.10.510.10:FF:001864">
    <property type="entry name" value="Calcium-dependent protein kinase SK5"/>
    <property type="match status" value="1"/>
</dbReference>
<keyword evidence="10" id="KW-0418">Kinase</keyword>
<comment type="subcellular location">
    <subcellularLocation>
        <location evidence="1">Membrane</location>
        <topology evidence="1">Lipid-anchor</topology>
        <orientation evidence="1">Cytoplasmic side</orientation>
    </subcellularLocation>
</comment>
<dbReference type="GO" id="GO:0035556">
    <property type="term" value="P:intracellular signal transduction"/>
    <property type="evidence" value="ECO:0000318"/>
    <property type="project" value="GO_Central"/>
</dbReference>
<evidence type="ECO:0000256" key="15">
    <source>
        <dbReference type="PROSITE-ProRule" id="PRU10141"/>
    </source>
</evidence>
<evidence type="ECO:0000256" key="8">
    <source>
        <dbReference type="ARBA" id="ARBA00022737"/>
    </source>
</evidence>
<dbReference type="FunFam" id="1.10.238.10:FF:000085">
    <property type="entry name" value="CDPK-related kinase 1"/>
    <property type="match status" value="1"/>
</dbReference>
<evidence type="ECO:0000256" key="3">
    <source>
        <dbReference type="ARBA" id="ARBA00012513"/>
    </source>
</evidence>
<dbReference type="SUPFAM" id="SSF56112">
    <property type="entry name" value="Protein kinase-like (PK-like)"/>
    <property type="match status" value="1"/>
</dbReference>
<dbReference type="Pfam" id="PF00069">
    <property type="entry name" value="Pkinase"/>
    <property type="match status" value="1"/>
</dbReference>
<evidence type="ECO:0000256" key="14">
    <source>
        <dbReference type="ARBA" id="ARBA00048679"/>
    </source>
</evidence>
<dbReference type="Proteomes" id="UP000091857">
    <property type="component" value="Chromosome 5"/>
</dbReference>
<evidence type="ECO:0000256" key="12">
    <source>
        <dbReference type="ARBA" id="ARBA00023288"/>
    </source>
</evidence>
<evidence type="ECO:0000256" key="5">
    <source>
        <dbReference type="ARBA" id="ARBA00022553"/>
    </source>
</evidence>